<evidence type="ECO:0000313" key="3">
    <source>
        <dbReference type="Proteomes" id="UP000202031"/>
    </source>
</evidence>
<dbReference type="SUPFAM" id="SSF54637">
    <property type="entry name" value="Thioesterase/thiol ester dehydrase-isomerase"/>
    <property type="match status" value="1"/>
</dbReference>
<evidence type="ECO:0000259" key="1">
    <source>
        <dbReference type="Pfam" id="PF03061"/>
    </source>
</evidence>
<dbReference type="Proteomes" id="UP000202031">
    <property type="component" value="Chromosome"/>
</dbReference>
<dbReference type="AlphaFoldDB" id="A0A1X9SMN7"/>
<dbReference type="Gene3D" id="3.10.129.10">
    <property type="entry name" value="Hotdog Thioesterase"/>
    <property type="match status" value="1"/>
</dbReference>
<dbReference type="KEGG" id="clx:CLAN_0755"/>
<dbReference type="EMBL" id="CP015578">
    <property type="protein sequence ID" value="ARQ97502.1"/>
    <property type="molecule type" value="Genomic_DNA"/>
</dbReference>
<sequence>MSEYDESLQDVGLIDSSERFQGILNIPISINSTLCGGIINMKPNYAKTALMTSNEMVFDDEKLIHGGFIFGAAEWAAHVAINTQYSVTISAKVNLYAPAKVGDLVEFEAHAYFEESKKREIKVIGTIKDIKVFEGTYQVVVLEEHIFKLQQKKKVNGEEEQ</sequence>
<name>A0A1X9SMN7_9BACT</name>
<feature type="domain" description="Thioesterase" evidence="1">
    <location>
        <begin position="63"/>
        <end position="111"/>
    </location>
</feature>
<dbReference type="RefSeq" id="WP_100590626.1">
    <property type="nucleotide sequence ID" value="NZ_CP015578.1"/>
</dbReference>
<dbReference type="GO" id="GO:0016790">
    <property type="term" value="F:thiolester hydrolase activity"/>
    <property type="evidence" value="ECO:0007669"/>
    <property type="project" value="UniProtKB-ARBA"/>
</dbReference>
<evidence type="ECO:0000313" key="2">
    <source>
        <dbReference type="EMBL" id="ARQ97502.1"/>
    </source>
</evidence>
<protein>
    <submittedName>
        <fullName evidence="2">Acyl-CoA thioesterase</fullName>
    </submittedName>
</protein>
<reference evidence="3" key="2">
    <citation type="journal article" date="2017" name="Genome Biol. Evol.">
        <title>Comparative genomic analysis identifies a Campylobacter clade deficient in selenium metabolism.</title>
        <authorList>
            <person name="Miller W.G."/>
            <person name="Yee E."/>
            <person name="Lopes B.S."/>
            <person name="Chapman M.H."/>
            <person name="Huynh S."/>
            <person name="Bono J.L."/>
            <person name="Parker C.T."/>
            <person name="Strachan N.J.C."/>
            <person name="Forbes K.J."/>
        </authorList>
    </citation>
    <scope>NUCLEOTIDE SEQUENCE [LARGE SCALE GENOMIC DNA]</scope>
    <source>
        <strain evidence="3">NCTC 13004</strain>
    </source>
</reference>
<gene>
    <name evidence="2" type="ORF">CLAN_0755</name>
</gene>
<accession>A0A1X9SMN7</accession>
<dbReference type="InterPro" id="IPR029069">
    <property type="entry name" value="HotDog_dom_sf"/>
</dbReference>
<dbReference type="GeneID" id="46921230"/>
<proteinExistence type="predicted"/>
<dbReference type="InterPro" id="IPR006683">
    <property type="entry name" value="Thioestr_dom"/>
</dbReference>
<dbReference type="Pfam" id="PF03061">
    <property type="entry name" value="4HBT"/>
    <property type="match status" value="1"/>
</dbReference>
<organism evidence="2 3">
    <name type="scientific">Campylobacter lanienae NCTC 13004</name>
    <dbReference type="NCBI Taxonomy" id="1031753"/>
    <lineage>
        <taxon>Bacteria</taxon>
        <taxon>Pseudomonadati</taxon>
        <taxon>Campylobacterota</taxon>
        <taxon>Epsilonproteobacteria</taxon>
        <taxon>Campylobacterales</taxon>
        <taxon>Campylobacteraceae</taxon>
        <taxon>Campylobacter</taxon>
    </lineage>
</organism>
<reference evidence="3" key="1">
    <citation type="journal article" date="2017" name="Genome Biol. Evol.">
        <title>Comparative Genomic Analysis Identifies a Campylobacter Clade Deficient in Selenium Metabolism.</title>
        <authorList>
            <person name="Miller W.G."/>
            <person name="Yee E."/>
            <person name="Lopes B.S."/>
            <person name="Chapman M.H."/>
            <person name="Huynh S."/>
            <person name="Bono J.L."/>
            <person name="Parker C.T."/>
            <person name="Strachan N.J.C."/>
            <person name="Forbes K.J."/>
        </authorList>
    </citation>
    <scope>NUCLEOTIDE SEQUENCE [LARGE SCALE GENOMIC DNA]</scope>
    <source>
        <strain evidence="3">NCTC 13004</strain>
    </source>
</reference>